<dbReference type="Gene3D" id="2.180.10.10">
    <property type="entry name" value="RHS repeat-associated core"/>
    <property type="match status" value="1"/>
</dbReference>
<evidence type="ECO:0000313" key="3">
    <source>
        <dbReference type="EMBL" id="CUP12864.1"/>
    </source>
</evidence>
<keyword evidence="1" id="KW-0732">Signal</keyword>
<dbReference type="InterPro" id="IPR022385">
    <property type="entry name" value="Rhs_assc_core"/>
</dbReference>
<proteinExistence type="predicted"/>
<dbReference type="Proteomes" id="UP000095576">
    <property type="component" value="Unassembled WGS sequence"/>
</dbReference>
<dbReference type="InterPro" id="IPR045619">
    <property type="entry name" value="DUF6443"/>
</dbReference>
<dbReference type="InterPro" id="IPR050708">
    <property type="entry name" value="T6SS_VgrG/RHS"/>
</dbReference>
<sequence>MKTIEMKRTLSILCLLSFSLFMNGQQATGYTKTRNYTAERTYMDASSQTGSGGARIVSDIVYTDCFGRKEQEIQVGGSPGGNADLVLSYTYNMMGQVEKEYLPYAKTGNNGAFDKFSPERWSVYGTGEQAYAYNLTQYEDSPLMRVSRKMGPGKAWHTSDKSVRVTYGMNSTNEVRCYKVSSSGSLIASGFYGAGKLEVIVETDEDGHRSKTYTDSNERTLLTVSVNGEDSLATYYVYDDRNCLRYVLPPEASHRLAETDTTDISVLHSLAYSYEYDKLNRMISKRLPGCAPIYMVYDRGDRLVLSQDGTRRTADTKKWSYFLYDSHDRVIESGEILLSAEQTCGELQLAAWESEHYLPSGTRTPLQYTVYDNYKPTENVTAHPFVAAVGYDTPYTLYPSGLTTSTKTRLLGTDDWLTETIYYDDRSRVIQTLCHYPEKGLRYRHTAYDFTGNVLRKQDNIGTDILETVYTYDDRARLLTKANTWNGRFTDKITYVYDALGRLTGRNYGDKVSESLSYNIRGWLTGIESQHFSQTLHYVDGVGVPCYNGNISSMIWHSGSEAGLRGYKFTYDGFSRLKDAIYGEGEQLSNNLNRFNEQVTGYDKNGNILGLLRYGQTNTMSYGLIDNLNLVYNGNQLESVNDNATGHVFGNGMEFKDGASKEIEYEYDANGNLTKDLNKKIADIQYNCLNLPEKVQFEGGNSISYLYAADGTKLRTTYKTGNATTITDYCGNAIYENGVLIKVLTEDGYITVSNNQFHYFIQDHQGNNRVVVAQNGTVEEVNDYYPFGGLLSSSLSNNVQPYKYNGKELNRDNGLDWYDYGARMYDASLGRWHMMDPMAEKYYTINSYVYCINNPVGYIDPNGLWAQSSLGWFTDNTKDIGRFLNMMQIEIEMQGNISKDQLNNFIYAEYKGIGGRLSDGSTLLSEVNAVLDKIRGWDILEYQKKAMLNEIDEYTSFVQNDYIQQVAGLSGDWKHFVGPSLIFLGQPIRALKPIGALGSKPGSSIASYTLSKAFLQRFTNVFGKKIGTKIAKKVGTNTIGRAIGRFVPYLGWGITIVTTSFSLGEKFGPSTWFGNNDYKWFE</sequence>
<feature type="domain" description="DUF6443" evidence="2">
    <location>
        <begin position="39"/>
        <end position="168"/>
    </location>
</feature>
<evidence type="ECO:0000313" key="4">
    <source>
        <dbReference type="Proteomes" id="UP000095576"/>
    </source>
</evidence>
<evidence type="ECO:0000256" key="1">
    <source>
        <dbReference type="SAM" id="SignalP"/>
    </source>
</evidence>
<dbReference type="RefSeq" id="WP_253282047.1">
    <property type="nucleotide sequence ID" value="NZ_CZAP01000003.1"/>
</dbReference>
<feature type="chain" id="PRO_5008026157" evidence="1">
    <location>
        <begin position="28"/>
        <end position="1082"/>
    </location>
</feature>
<dbReference type="PANTHER" id="PTHR32305:SF15">
    <property type="entry name" value="PROTEIN RHSA-RELATED"/>
    <property type="match status" value="1"/>
</dbReference>
<dbReference type="Pfam" id="PF20041">
    <property type="entry name" value="DUF6443"/>
    <property type="match status" value="1"/>
</dbReference>
<gene>
    <name evidence="3" type="ORF">ERS852511_01193</name>
</gene>
<reference evidence="3 4" key="1">
    <citation type="submission" date="2015-09" db="EMBL/GenBank/DDBJ databases">
        <authorList>
            <consortium name="Pathogen Informatics"/>
        </authorList>
    </citation>
    <scope>NUCLEOTIDE SEQUENCE [LARGE SCALE GENOMIC DNA]</scope>
    <source>
        <strain evidence="3 4">2789STDY5834899</strain>
    </source>
</reference>
<evidence type="ECO:0000259" key="2">
    <source>
        <dbReference type="Pfam" id="PF20041"/>
    </source>
</evidence>
<dbReference type="NCBIfam" id="TIGR03696">
    <property type="entry name" value="Rhs_assc_core"/>
    <property type="match status" value="1"/>
</dbReference>
<dbReference type="PANTHER" id="PTHR32305">
    <property type="match status" value="1"/>
</dbReference>
<accession>A0A174KL46</accession>
<organism evidence="3 4">
    <name type="scientific">Bacteroides thetaiotaomicron</name>
    <dbReference type="NCBI Taxonomy" id="818"/>
    <lineage>
        <taxon>Bacteria</taxon>
        <taxon>Pseudomonadati</taxon>
        <taxon>Bacteroidota</taxon>
        <taxon>Bacteroidia</taxon>
        <taxon>Bacteroidales</taxon>
        <taxon>Bacteroidaceae</taxon>
        <taxon>Bacteroides</taxon>
    </lineage>
</organism>
<name>A0A174KL46_BACT4</name>
<dbReference type="EMBL" id="CZAP01000003">
    <property type="protein sequence ID" value="CUP12864.1"/>
    <property type="molecule type" value="Genomic_DNA"/>
</dbReference>
<feature type="signal peptide" evidence="1">
    <location>
        <begin position="1"/>
        <end position="27"/>
    </location>
</feature>
<dbReference type="AlphaFoldDB" id="A0A174KL46"/>
<protein>
    <submittedName>
        <fullName evidence="3">Cell wall-associated protein</fullName>
    </submittedName>
</protein>